<feature type="region of interest" description="Disordered" evidence="5">
    <location>
        <begin position="1821"/>
        <end position="1843"/>
    </location>
</feature>
<reference evidence="8" key="1">
    <citation type="submission" date="2017-04" db="EMBL/GenBank/DDBJ databases">
        <authorList>
            <person name="Song Y."/>
            <person name="Cho B.-K."/>
        </authorList>
    </citation>
    <scope>NUCLEOTIDE SEQUENCE [LARGE SCALE GENOMIC DNA]</scope>
    <source>
        <strain evidence="8">SL1</strain>
    </source>
</reference>
<evidence type="ECO:0000256" key="3">
    <source>
        <dbReference type="ARBA" id="ARBA00023277"/>
    </source>
</evidence>
<dbReference type="InterPro" id="IPR036179">
    <property type="entry name" value="Ig-like_dom_sf"/>
</dbReference>
<evidence type="ECO:0000313" key="8">
    <source>
        <dbReference type="Proteomes" id="UP000244910"/>
    </source>
</evidence>
<dbReference type="GO" id="GO:0030245">
    <property type="term" value="P:cellulose catabolic process"/>
    <property type="evidence" value="ECO:0007669"/>
    <property type="project" value="UniProtKB-KW"/>
</dbReference>
<dbReference type="InterPro" id="IPR014756">
    <property type="entry name" value="Ig_E-set"/>
</dbReference>
<dbReference type="InterPro" id="IPR003599">
    <property type="entry name" value="Ig_sub"/>
</dbReference>
<dbReference type="OrthoDB" id="1749874at2"/>
<evidence type="ECO:0000256" key="1">
    <source>
        <dbReference type="ARBA" id="ARBA00022729"/>
    </source>
</evidence>
<dbReference type="EMBL" id="CP020953">
    <property type="protein sequence ID" value="AWI03610.1"/>
    <property type="molecule type" value="Genomic_DNA"/>
</dbReference>
<dbReference type="InterPro" id="IPR007110">
    <property type="entry name" value="Ig-like_dom"/>
</dbReference>
<dbReference type="SUPFAM" id="SSF89372">
    <property type="entry name" value="Fucose-specific lectin"/>
    <property type="match status" value="1"/>
</dbReference>
<dbReference type="PANTHER" id="PTHR30032">
    <property type="entry name" value="N-ACETYLMURAMOYL-L-ALANINE AMIDASE-RELATED"/>
    <property type="match status" value="1"/>
</dbReference>
<dbReference type="SUPFAM" id="SSF48726">
    <property type="entry name" value="Immunoglobulin"/>
    <property type="match status" value="1"/>
</dbReference>
<dbReference type="InterPro" id="IPR051922">
    <property type="entry name" value="Bact_Sporulation_Assoc"/>
</dbReference>
<gene>
    <name evidence="7" type="ORF">B9W14_03630</name>
</gene>
<dbReference type="KEGG" id="cdrk:B9W14_03630"/>
<proteinExistence type="predicted"/>
<accession>A0A2U8DLI5</accession>
<dbReference type="RefSeq" id="WP_052037782.1">
    <property type="nucleotide sequence ID" value="NZ_CP020953.1"/>
</dbReference>
<evidence type="ECO:0000256" key="4">
    <source>
        <dbReference type="ARBA" id="ARBA00023326"/>
    </source>
</evidence>
<dbReference type="InterPro" id="IPR007253">
    <property type="entry name" value="Cell_wall-bd_2"/>
</dbReference>
<dbReference type="Gene3D" id="3.40.50.12090">
    <property type="match status" value="2"/>
</dbReference>
<dbReference type="Pfam" id="PF04122">
    <property type="entry name" value="CW_binding_2"/>
    <property type="match status" value="3"/>
</dbReference>
<dbReference type="SMART" id="SM00409">
    <property type="entry name" value="IG"/>
    <property type="match status" value="1"/>
</dbReference>
<dbReference type="Pfam" id="PF13927">
    <property type="entry name" value="Ig_3"/>
    <property type="match status" value="1"/>
</dbReference>
<evidence type="ECO:0000256" key="2">
    <source>
        <dbReference type="ARBA" id="ARBA00023001"/>
    </source>
</evidence>
<keyword evidence="8" id="KW-1185">Reference proteome</keyword>
<evidence type="ECO:0000313" key="7">
    <source>
        <dbReference type="EMBL" id="AWI03610.1"/>
    </source>
</evidence>
<feature type="compositionally biased region" description="Gly residues" evidence="5">
    <location>
        <begin position="1826"/>
        <end position="1835"/>
    </location>
</feature>
<organism evidence="7 8">
    <name type="scientific">Clostridium drakei</name>
    <dbReference type="NCBI Taxonomy" id="332101"/>
    <lineage>
        <taxon>Bacteria</taxon>
        <taxon>Bacillati</taxon>
        <taxon>Bacillota</taxon>
        <taxon>Clostridia</taxon>
        <taxon>Eubacteriales</taxon>
        <taxon>Clostridiaceae</taxon>
        <taxon>Clostridium</taxon>
    </lineage>
</organism>
<dbReference type="InterPro" id="IPR013783">
    <property type="entry name" value="Ig-like_fold"/>
</dbReference>
<evidence type="ECO:0000259" key="6">
    <source>
        <dbReference type="PROSITE" id="PS50835"/>
    </source>
</evidence>
<name>A0A2U8DLI5_9CLOT</name>
<dbReference type="Pfam" id="PF13290">
    <property type="entry name" value="CHB_HEX_C_1"/>
    <property type="match status" value="1"/>
</dbReference>
<dbReference type="PANTHER" id="PTHR30032:SF8">
    <property type="entry name" value="GERMINATION-SPECIFIC N-ACETYLMURAMOYL-L-ALANINE AMIDASE"/>
    <property type="match status" value="1"/>
</dbReference>
<dbReference type="PROSITE" id="PS50835">
    <property type="entry name" value="IG_LIKE"/>
    <property type="match status" value="1"/>
</dbReference>
<keyword evidence="4" id="KW-0624">Polysaccharide degradation</keyword>
<protein>
    <recommendedName>
        <fullName evidence="6">Ig-like domain-containing protein</fullName>
    </recommendedName>
</protein>
<evidence type="ECO:0000256" key="5">
    <source>
        <dbReference type="SAM" id="MobiDB-lite"/>
    </source>
</evidence>
<keyword evidence="2" id="KW-0136">Cellulose degradation</keyword>
<keyword evidence="1" id="KW-0732">Signal</keyword>
<dbReference type="Gene3D" id="2.60.40.10">
    <property type="entry name" value="Immunoglobulins"/>
    <property type="match status" value="12"/>
</dbReference>
<dbReference type="SUPFAM" id="SSF81296">
    <property type="entry name" value="E set domains"/>
    <property type="match status" value="11"/>
</dbReference>
<dbReference type="CDD" id="cd00096">
    <property type="entry name" value="Ig"/>
    <property type="match status" value="1"/>
</dbReference>
<keyword evidence="3" id="KW-0119">Carbohydrate metabolism</keyword>
<feature type="domain" description="Ig-like" evidence="6">
    <location>
        <begin position="1306"/>
        <end position="1386"/>
    </location>
</feature>
<dbReference type="InterPro" id="IPR005102">
    <property type="entry name" value="Carbo-bd_X2"/>
</dbReference>
<dbReference type="Pfam" id="PF03442">
    <property type="entry name" value="CBM_X2"/>
    <property type="match status" value="11"/>
</dbReference>
<dbReference type="Proteomes" id="UP000244910">
    <property type="component" value="Chromosome"/>
</dbReference>
<dbReference type="InterPro" id="IPR059177">
    <property type="entry name" value="GH29D-like_dom"/>
</dbReference>
<sequence>MFKKYKAIILAAFLVILFGILPNNFMTTVKAADSKAWINVGTPGLLSGIYPKLFIADGTPYVVVLINNKIAVMKYNGSDWEQLGNIPTIGNDMGMSLYVYNGIPYVSFCDCGGGSQIKVSVMKYNNGNWESIGTPNFSSQYVSETSICVYGGVPYVTFIDNRQNITLEKYDGGKWQTVGGAQFAKASSNSTLAIYNGIPYVAFRSGYDATGKLMKFDKGSWQTVGNSSILPAPAYPSFLSLAIDSDGTPYVSFTNESTHVLTVKKFNGSSWVTIGNAGSLGSNTEYSSISVYNGTPYVAFNDNSNGGSTVIKYNGTAWETVGSAGLSVNNIFTTALSVYNGTPYVAFCTTKSNLTVMKYTTVDPPPTASPASGTVSSGTLVTLSSSISGADIYYTLDGTNPSATSTRYTSGIAINTPVTIRAISVRNGITSTVMSAAYKVNSSITPTSASFDKYSGSSYYADINAAMTLNGNTLSSIKNGATVLTAGRDYVLSGSNVTIKKEYLKGLANGTVNLTFSFNVGNTQSLNLTIKDTTPANSSITPTSSSFDKYSGSSYYADINVTMTLNGNTLSSIKNGTTPLTAETDYVVSGSNVTIKKDYLKGLANGTVNLTFSFNAGNTQSLNLTVKDTTPANSSITATSSSFDKYSGSLYYADINVNMTLNGNTLSNIKNGTTFLSSGRDYAVSGSSVTIKKDYLKGLANGTVNLTFCFNAGNTQSLNIAVSDSTPASSSITPTSSSFDKYSGSLNYTDINVDMTLNGNTLASIKNGTAPLSEGADYVTTGSFVTIKKEYLEGLATGIVNLTFYFNAGANQSLNIDVSDTAPGNSSITPTSSSFDKYSSSSYYADVNVDMTLNGNTLSDIKNGTTSLSAVTDYAVSGNTVTIKKEYLEKLATGTVNLTFCFNAGANQSLNITVSDTTPDNSSITPTSSSFDKYLGSSYYTDINVDMTLNGNTLSDIKNGTTSLTAGTDYVATGSAVTIKKEYLERLATGTVNLTFCFNAGTNQPLNINISDTTPGNSSITTTSSSFDKYSGSSNYGDINVDMTLNGNTLSDIENEGTSLTADTDYVVSGSTVTIKKEYLEGLATGTVNLTFCFNAGANQSLNITVSDTNPDNSSITPTSSGFDKYLNSSDYADINVDMTLNGNTLLGLKNGTTSLSSGTDYVVAGSTVTIKKEYLEGLATGTVNLTFCFNAGANQSLNITVSDTNPGNSSITPIISSFDKYSGSSHYADINVDMTLNGNTLSDIKNGDNSLTAGTDYVVSGSTVAIRKEYLKGLDTGTVILTFDFSSGDSQILLVTIGDSTAVAPTITTGPAAQAVTEGQNVSFSVTAAGTDPLNYQWKKDGADISGANSSTLSLNNVQLSNAGSYSVAVSNNAGSVTSSAVTLTVLHYVTPTPTPEVVTIPVTDGSSGDTVSQTTIERTTNADGSKHDGVQYTEDKAKQTVDVLKQQGKDTARVVIPDTKDEVSETKVDVPKATTSVLAGGNINLEIDTENARITLPQEAVKQVVDEDLYFRLVPIKQPQQQQEVKQRAQQEDIVRNAAGNSEISIVGRPMTIETNMKQTKTFITLPLKDVAMPSDPVQREAFLNSLAVFIEHSDATKELLKGEVVDYKTGVLGLRFPITKYSTFTIIKMDIQNSTISPVQAEFDKNASKQADLSTTLTLNGNNLVSIKNGDKTLVSGTDYAATSEGVTIKKEYLAQQSTGTVNLTFNFSAGISQSLTIAVKDTTSQNSVINPTTAGFDKNTAKQADVSTSLELKGNTLVSIANGTKALVNGTDYVITNGTVNIKKEYLAAQSIGTTTLTFTFSAGNAQALVITVKDTTPSSSGGSGGSGGGTPAPSPVPVPEKTTIERIYGQDRISTAIAIAKSTYKDKVSKVILAASDNYPDALAGSVLAYKEKAPILLVGKNAEEQEKVIAYMKENMNSTGSVYILGGIGSVSKDMENKVTTAGFGNISRIGGADRYETASKIADTVGIKEGTPVIIVSGDNYPDAISVSSIAAVKQYPIFMVNKDEIPEVVKKEISAIKPGKVYIIGLQGAVSKAVEDRLSQSIDKTNIVRIGGSDRFETSLNVAKYFNLSGTKACVASGKDFPDALAGSNYAANSNSPIILVDNSLTEEQKTYLKDDKIKEITIFGGTGAVTNEVENVINELIKK</sequence>